<name>A0A1I7YDN1_9BILA</name>
<dbReference type="WBParaSite" id="L893_g15064.t1">
    <property type="protein sequence ID" value="L893_g15064.t1"/>
    <property type="gene ID" value="L893_g15064"/>
</dbReference>
<dbReference type="Proteomes" id="UP000095287">
    <property type="component" value="Unplaced"/>
</dbReference>
<evidence type="ECO:0000256" key="1">
    <source>
        <dbReference type="SAM" id="MobiDB-lite"/>
    </source>
</evidence>
<evidence type="ECO:0000313" key="2">
    <source>
        <dbReference type="Proteomes" id="UP000095287"/>
    </source>
</evidence>
<protein>
    <submittedName>
        <fullName evidence="3">BZIP domain-containing protein</fullName>
    </submittedName>
</protein>
<keyword evidence="2" id="KW-1185">Reference proteome</keyword>
<dbReference type="AlphaFoldDB" id="A0A1I7YDN1"/>
<feature type="region of interest" description="Disordered" evidence="1">
    <location>
        <begin position="1"/>
        <end position="40"/>
    </location>
</feature>
<organism evidence="2 3">
    <name type="scientific">Steinernema glaseri</name>
    <dbReference type="NCBI Taxonomy" id="37863"/>
    <lineage>
        <taxon>Eukaryota</taxon>
        <taxon>Metazoa</taxon>
        <taxon>Ecdysozoa</taxon>
        <taxon>Nematoda</taxon>
        <taxon>Chromadorea</taxon>
        <taxon>Rhabditida</taxon>
        <taxon>Tylenchina</taxon>
        <taxon>Panagrolaimomorpha</taxon>
        <taxon>Strongyloidoidea</taxon>
        <taxon>Steinernematidae</taxon>
        <taxon>Steinernema</taxon>
    </lineage>
</organism>
<proteinExistence type="predicted"/>
<sequence length="117" mass="14079">MSIQRGRPRIRDDDPSDPNRGNAEILRQRQRARLRREREREQRARTAKLAAECEQLRRAHQNMRVELAAKRQELTMMKEAFDRAQFDNICRQMEIDDLRAQLERTNSAPYEQVFQQI</sequence>
<evidence type="ECO:0000313" key="3">
    <source>
        <dbReference type="WBParaSite" id="L893_g15064.t1"/>
    </source>
</evidence>
<reference evidence="3" key="1">
    <citation type="submission" date="2016-11" db="UniProtKB">
        <authorList>
            <consortium name="WormBaseParasite"/>
        </authorList>
    </citation>
    <scope>IDENTIFICATION</scope>
</reference>
<accession>A0A1I7YDN1</accession>